<proteinExistence type="predicted"/>
<evidence type="ECO:0000256" key="2">
    <source>
        <dbReference type="SAM" id="Phobius"/>
    </source>
</evidence>
<gene>
    <name evidence="4" type="ORF">SeLEV6574_g02939</name>
    <name evidence="3" type="ORF">SeMB42_g06717</name>
</gene>
<evidence type="ECO:0000313" key="5">
    <source>
        <dbReference type="Proteomes" id="UP000317494"/>
    </source>
</evidence>
<protein>
    <submittedName>
        <fullName evidence="3">Uncharacterized protein</fullName>
    </submittedName>
</protein>
<dbReference type="AlphaFoldDB" id="A0A507CGW5"/>
<keyword evidence="5" id="KW-1185">Reference proteome</keyword>
<dbReference type="EMBL" id="QEAN01000398">
    <property type="protein sequence ID" value="TPX38479.1"/>
    <property type="molecule type" value="Genomic_DNA"/>
</dbReference>
<comment type="caution">
    <text evidence="3">The sequence shown here is derived from an EMBL/GenBank/DDBJ whole genome shotgun (WGS) entry which is preliminary data.</text>
</comment>
<reference evidence="5 6" key="1">
    <citation type="journal article" date="2019" name="Sci. Rep.">
        <title>Comparative genomics of chytrid fungi reveal insights into the obligate biotrophic and pathogenic lifestyle of Synchytrium endobioticum.</title>
        <authorList>
            <person name="van de Vossenberg B.T.L.H."/>
            <person name="Warris S."/>
            <person name="Nguyen H.D.T."/>
            <person name="van Gent-Pelzer M.P.E."/>
            <person name="Joly D.L."/>
            <person name="van de Geest H.C."/>
            <person name="Bonants P.J.M."/>
            <person name="Smith D.S."/>
            <person name="Levesque C.A."/>
            <person name="van der Lee T.A.J."/>
        </authorList>
    </citation>
    <scope>NUCLEOTIDE SEQUENCE [LARGE SCALE GENOMIC DNA]</scope>
    <source>
        <strain evidence="4 6">LEV6574</strain>
        <strain evidence="3 5">MB42</strain>
    </source>
</reference>
<feature type="region of interest" description="Disordered" evidence="1">
    <location>
        <begin position="293"/>
        <end position="323"/>
    </location>
</feature>
<dbReference type="Proteomes" id="UP000317494">
    <property type="component" value="Unassembled WGS sequence"/>
</dbReference>
<evidence type="ECO:0000313" key="4">
    <source>
        <dbReference type="EMBL" id="TPX46931.1"/>
    </source>
</evidence>
<name>A0A507CGW5_9FUNG</name>
<keyword evidence="2" id="KW-0812">Transmembrane</keyword>
<evidence type="ECO:0000313" key="6">
    <source>
        <dbReference type="Proteomes" id="UP000320475"/>
    </source>
</evidence>
<accession>A0A507CGW5</accession>
<feature type="transmembrane region" description="Helical" evidence="2">
    <location>
        <begin position="134"/>
        <end position="152"/>
    </location>
</feature>
<feature type="compositionally biased region" description="Low complexity" evidence="1">
    <location>
        <begin position="458"/>
        <end position="470"/>
    </location>
</feature>
<feature type="transmembrane region" description="Helical" evidence="2">
    <location>
        <begin position="214"/>
        <end position="233"/>
    </location>
</feature>
<feature type="region of interest" description="Disordered" evidence="1">
    <location>
        <begin position="1"/>
        <end position="46"/>
    </location>
</feature>
<keyword evidence="2" id="KW-0472">Membrane</keyword>
<evidence type="ECO:0000256" key="1">
    <source>
        <dbReference type="SAM" id="MobiDB-lite"/>
    </source>
</evidence>
<evidence type="ECO:0000313" key="3">
    <source>
        <dbReference type="EMBL" id="TPX38479.1"/>
    </source>
</evidence>
<feature type="region of interest" description="Disordered" evidence="1">
    <location>
        <begin position="442"/>
        <end position="470"/>
    </location>
</feature>
<feature type="transmembrane region" description="Helical" evidence="2">
    <location>
        <begin position="239"/>
        <end position="259"/>
    </location>
</feature>
<dbReference type="VEuPathDB" id="FungiDB:SeMB42_g06717"/>
<dbReference type="EMBL" id="QEAM01000090">
    <property type="protein sequence ID" value="TPX46931.1"/>
    <property type="molecule type" value="Genomic_DNA"/>
</dbReference>
<organism evidence="3 5">
    <name type="scientific">Synchytrium endobioticum</name>
    <dbReference type="NCBI Taxonomy" id="286115"/>
    <lineage>
        <taxon>Eukaryota</taxon>
        <taxon>Fungi</taxon>
        <taxon>Fungi incertae sedis</taxon>
        <taxon>Chytridiomycota</taxon>
        <taxon>Chytridiomycota incertae sedis</taxon>
        <taxon>Chytridiomycetes</taxon>
        <taxon>Synchytriales</taxon>
        <taxon>Synchytriaceae</taxon>
        <taxon>Synchytrium</taxon>
    </lineage>
</organism>
<sequence length="470" mass="50871">MKASVGKAVLPETREDAARNGSSLGHSLAVPPYRSTRGKTDSAITSGRRPRGNVLIGIVARQIARWASQAPSPPHSALLLLVVSVDPRTDKHVANWRFMRLGNERCFSYTLSRLSPTCETQTVKPSNEHLKMKTGVFIACAVLSCVLAANALSIHRIHSDQIVPVHTKGINLHKRAIATRGGVLAATRPNAEVLSKPKADDYGLEPYHKAAMSALSFFVFPLGLIIMLTGFWAPAVSMFFVTVSFSLGVLMLFKAINLFKKAYPSRYENHMAKFHHGYKKMAKGLSFLNPDKTGKDVREKLDDDQDAASTTAESQPLGGEENDAEITYDFPHSQDKTAGPAAVNVLNYQHSPDANENSASASLKHSGRAAIQVTRSPSIHERAKTFEPEVQQSSAQIHDLDRASSVSSGYNHLSGASRPYITMCEISDNSIIDSLSPIRTSVPAVHASPRGPSVEALPGSRPSSPGSGRY</sequence>
<dbReference type="Proteomes" id="UP000320475">
    <property type="component" value="Unassembled WGS sequence"/>
</dbReference>
<keyword evidence="2" id="KW-1133">Transmembrane helix</keyword>